<name>A0ACB7NYP5_9PEZI</name>
<evidence type="ECO:0000313" key="1">
    <source>
        <dbReference type="EMBL" id="KAH6623229.1"/>
    </source>
</evidence>
<keyword evidence="2" id="KW-1185">Reference proteome</keyword>
<comment type="caution">
    <text evidence="1">The sequence shown here is derived from an EMBL/GenBank/DDBJ whole genome shotgun (WGS) entry which is preliminary data.</text>
</comment>
<reference evidence="1 2" key="1">
    <citation type="journal article" date="2021" name="Nat. Commun.">
        <title>Genetic determinants of endophytism in the Arabidopsis root mycobiome.</title>
        <authorList>
            <person name="Mesny F."/>
            <person name="Miyauchi S."/>
            <person name="Thiergart T."/>
            <person name="Pickel B."/>
            <person name="Atanasova L."/>
            <person name="Karlsson M."/>
            <person name="Huettel B."/>
            <person name="Barry K.W."/>
            <person name="Haridas S."/>
            <person name="Chen C."/>
            <person name="Bauer D."/>
            <person name="Andreopoulos W."/>
            <person name="Pangilinan J."/>
            <person name="LaButti K."/>
            <person name="Riley R."/>
            <person name="Lipzen A."/>
            <person name="Clum A."/>
            <person name="Drula E."/>
            <person name="Henrissat B."/>
            <person name="Kohler A."/>
            <person name="Grigoriev I.V."/>
            <person name="Martin F.M."/>
            <person name="Hacquard S."/>
        </authorList>
    </citation>
    <scope>NUCLEOTIDE SEQUENCE [LARGE SCALE GENOMIC DNA]</scope>
    <source>
        <strain evidence="1 2">MPI-SDFR-AT-0079</strain>
    </source>
</reference>
<dbReference type="EMBL" id="JAGIZQ010000006">
    <property type="protein sequence ID" value="KAH6623229.1"/>
    <property type="molecule type" value="Genomic_DNA"/>
</dbReference>
<gene>
    <name evidence="1" type="ORF">F5144DRAFT_550806</name>
</gene>
<evidence type="ECO:0000313" key="2">
    <source>
        <dbReference type="Proteomes" id="UP000724584"/>
    </source>
</evidence>
<organism evidence="1 2">
    <name type="scientific">Chaetomium tenue</name>
    <dbReference type="NCBI Taxonomy" id="1854479"/>
    <lineage>
        <taxon>Eukaryota</taxon>
        <taxon>Fungi</taxon>
        <taxon>Dikarya</taxon>
        <taxon>Ascomycota</taxon>
        <taxon>Pezizomycotina</taxon>
        <taxon>Sordariomycetes</taxon>
        <taxon>Sordariomycetidae</taxon>
        <taxon>Sordariales</taxon>
        <taxon>Chaetomiaceae</taxon>
        <taxon>Chaetomium</taxon>
    </lineage>
</organism>
<dbReference type="Proteomes" id="UP000724584">
    <property type="component" value="Unassembled WGS sequence"/>
</dbReference>
<sequence>MSAHGVSWFVAIWYRMAHSETQQAHRREVKEGCFGANSQLDALEELQDRGDIPFVSTVILPEVVHHFSSQLLSVPYWIRHDGGGSSSITYVIEWKGYGSQHNAWYPQRT</sequence>
<accession>A0ACB7NYP5</accession>
<proteinExistence type="predicted"/>
<protein>
    <submittedName>
        <fullName evidence="1">Uncharacterized protein</fullName>
    </submittedName>
</protein>